<feature type="domain" description="Phage capsid-like C-terminal" evidence="2">
    <location>
        <begin position="173"/>
        <end position="445"/>
    </location>
</feature>
<dbReference type="Proteomes" id="UP000315017">
    <property type="component" value="Chromosome"/>
</dbReference>
<dbReference type="KEGG" id="aagg:ETAA8_57450"/>
<protein>
    <submittedName>
        <fullName evidence="3">Phage capsid family protein</fullName>
    </submittedName>
</protein>
<evidence type="ECO:0000256" key="1">
    <source>
        <dbReference type="ARBA" id="ARBA00004328"/>
    </source>
</evidence>
<gene>
    <name evidence="3" type="ORF">ETAA8_57450</name>
</gene>
<evidence type="ECO:0000313" key="4">
    <source>
        <dbReference type="Proteomes" id="UP000315017"/>
    </source>
</evidence>
<dbReference type="SUPFAM" id="SSF56563">
    <property type="entry name" value="Major capsid protein gp5"/>
    <property type="match status" value="1"/>
</dbReference>
<dbReference type="NCBIfam" id="TIGR01554">
    <property type="entry name" value="major_cap_HK97"/>
    <property type="match status" value="1"/>
</dbReference>
<dbReference type="AlphaFoldDB" id="A0A517YK43"/>
<evidence type="ECO:0000313" key="3">
    <source>
        <dbReference type="EMBL" id="QDU30599.1"/>
    </source>
</evidence>
<dbReference type="InterPro" id="IPR054612">
    <property type="entry name" value="Phage_capsid-like_C"/>
</dbReference>
<dbReference type="RefSeq" id="WP_145096345.1">
    <property type="nucleotide sequence ID" value="NZ_CP036274.1"/>
</dbReference>
<dbReference type="InterPro" id="IPR024455">
    <property type="entry name" value="Phage_capsid"/>
</dbReference>
<comment type="subcellular location">
    <subcellularLocation>
        <location evidence="1">Virion</location>
    </subcellularLocation>
</comment>
<dbReference type="OrthoDB" id="261962at2"/>
<proteinExistence type="predicted"/>
<name>A0A517YK43_9BACT</name>
<organism evidence="3 4">
    <name type="scientific">Anatilimnocola aggregata</name>
    <dbReference type="NCBI Taxonomy" id="2528021"/>
    <lineage>
        <taxon>Bacteria</taxon>
        <taxon>Pseudomonadati</taxon>
        <taxon>Planctomycetota</taxon>
        <taxon>Planctomycetia</taxon>
        <taxon>Pirellulales</taxon>
        <taxon>Pirellulaceae</taxon>
        <taxon>Anatilimnocola</taxon>
    </lineage>
</organism>
<dbReference type="Pfam" id="PF05065">
    <property type="entry name" value="Phage_capsid"/>
    <property type="match status" value="1"/>
</dbReference>
<dbReference type="EMBL" id="CP036274">
    <property type="protein sequence ID" value="QDU30599.1"/>
    <property type="molecule type" value="Genomic_DNA"/>
</dbReference>
<evidence type="ECO:0000259" key="2">
    <source>
        <dbReference type="Pfam" id="PF05065"/>
    </source>
</evidence>
<sequence length="451" mass="48377">MKITNGLRNWLVKNYSVSEAADADVLRTQAASAVESGKLSPAKFAELLNGDELTPDALFGSMNGGNKGDGKFNTTKAVGRHNKTGETVKDERGRIAMQPSEHENAKAGAFLKHLASRAGLGNSLARTDRELLEECYGDAWAGKFHSHYLAGIPGSNAKAVLNDAVSGGAEIVPEWFDDNLISFPLLSGELLPFVDLRPVPRANSVEAASVGNPTVIWGTPEGTSISVFNTSNLIDDINSSIHAVTVAIEVGKDMLVDAAADVGRQLVENVGQRLSAELDRVIAAGNGTSEPQGIANASGIGTVNTDEGSSGPPSLSDYEGLMFAIGKQYRSKAMRPAFLSNDVSYRRSRAIQIDPSIQTRDQRPVFGLDAVNSYITLDWPHRINGDIPNATAIFGALSRYRLYRRQGFEVRWEMGGKELALKNMALLIVRGRFGGRVADGNAFAKWSDGQS</sequence>
<accession>A0A517YK43</accession>
<reference evidence="3 4" key="1">
    <citation type="submission" date="2019-02" db="EMBL/GenBank/DDBJ databases">
        <title>Deep-cultivation of Planctomycetes and their phenomic and genomic characterization uncovers novel biology.</title>
        <authorList>
            <person name="Wiegand S."/>
            <person name="Jogler M."/>
            <person name="Boedeker C."/>
            <person name="Pinto D."/>
            <person name="Vollmers J."/>
            <person name="Rivas-Marin E."/>
            <person name="Kohn T."/>
            <person name="Peeters S.H."/>
            <person name="Heuer A."/>
            <person name="Rast P."/>
            <person name="Oberbeckmann S."/>
            <person name="Bunk B."/>
            <person name="Jeske O."/>
            <person name="Meyerdierks A."/>
            <person name="Storesund J.E."/>
            <person name="Kallscheuer N."/>
            <person name="Luecker S."/>
            <person name="Lage O.M."/>
            <person name="Pohl T."/>
            <person name="Merkel B.J."/>
            <person name="Hornburger P."/>
            <person name="Mueller R.-W."/>
            <person name="Bruemmer F."/>
            <person name="Labrenz M."/>
            <person name="Spormann A.M."/>
            <person name="Op den Camp H."/>
            <person name="Overmann J."/>
            <person name="Amann R."/>
            <person name="Jetten M.S.M."/>
            <person name="Mascher T."/>
            <person name="Medema M.H."/>
            <person name="Devos D.P."/>
            <person name="Kaster A.-K."/>
            <person name="Ovreas L."/>
            <person name="Rohde M."/>
            <person name="Galperin M.Y."/>
            <person name="Jogler C."/>
        </authorList>
    </citation>
    <scope>NUCLEOTIDE SEQUENCE [LARGE SCALE GENOMIC DNA]</scope>
    <source>
        <strain evidence="3 4">ETA_A8</strain>
    </source>
</reference>
<keyword evidence="4" id="KW-1185">Reference proteome</keyword>